<dbReference type="AlphaFoldDB" id="A0A6A5STF9"/>
<dbReference type="EMBL" id="ML976041">
    <property type="protein sequence ID" value="KAF1941866.1"/>
    <property type="molecule type" value="Genomic_DNA"/>
</dbReference>
<evidence type="ECO:0000256" key="1">
    <source>
        <dbReference type="SAM" id="SignalP"/>
    </source>
</evidence>
<evidence type="ECO:0000313" key="2">
    <source>
        <dbReference type="EMBL" id="KAF1941866.1"/>
    </source>
</evidence>
<evidence type="ECO:0000313" key="3">
    <source>
        <dbReference type="Proteomes" id="UP000800038"/>
    </source>
</evidence>
<accession>A0A6A5STF9</accession>
<feature type="chain" id="PRO_5025581714" evidence="1">
    <location>
        <begin position="20"/>
        <end position="124"/>
    </location>
</feature>
<dbReference type="Proteomes" id="UP000800038">
    <property type="component" value="Unassembled WGS sequence"/>
</dbReference>
<reference evidence="2" key="1">
    <citation type="journal article" date="2020" name="Stud. Mycol.">
        <title>101 Dothideomycetes genomes: a test case for predicting lifestyles and emergence of pathogens.</title>
        <authorList>
            <person name="Haridas S."/>
            <person name="Albert R."/>
            <person name="Binder M."/>
            <person name="Bloem J."/>
            <person name="Labutti K."/>
            <person name="Salamov A."/>
            <person name="Andreopoulos B."/>
            <person name="Baker S."/>
            <person name="Barry K."/>
            <person name="Bills G."/>
            <person name="Bluhm B."/>
            <person name="Cannon C."/>
            <person name="Castanera R."/>
            <person name="Culley D."/>
            <person name="Daum C."/>
            <person name="Ezra D."/>
            <person name="Gonzalez J."/>
            <person name="Henrissat B."/>
            <person name="Kuo A."/>
            <person name="Liang C."/>
            <person name="Lipzen A."/>
            <person name="Lutzoni F."/>
            <person name="Magnuson J."/>
            <person name="Mondo S."/>
            <person name="Nolan M."/>
            <person name="Ohm R."/>
            <person name="Pangilinan J."/>
            <person name="Park H.-J."/>
            <person name="Ramirez L."/>
            <person name="Alfaro M."/>
            <person name="Sun H."/>
            <person name="Tritt A."/>
            <person name="Yoshinaga Y."/>
            <person name="Zwiers L.-H."/>
            <person name="Turgeon B."/>
            <person name="Goodwin S."/>
            <person name="Spatafora J."/>
            <person name="Crous P."/>
            <person name="Grigoriev I."/>
        </authorList>
    </citation>
    <scope>NUCLEOTIDE SEQUENCE</scope>
    <source>
        <strain evidence="2">CBS 161.51</strain>
    </source>
</reference>
<dbReference type="OrthoDB" id="4652467at2759"/>
<feature type="signal peptide" evidence="1">
    <location>
        <begin position="1"/>
        <end position="19"/>
    </location>
</feature>
<organism evidence="2 3">
    <name type="scientific">Clathrospora elynae</name>
    <dbReference type="NCBI Taxonomy" id="706981"/>
    <lineage>
        <taxon>Eukaryota</taxon>
        <taxon>Fungi</taxon>
        <taxon>Dikarya</taxon>
        <taxon>Ascomycota</taxon>
        <taxon>Pezizomycotina</taxon>
        <taxon>Dothideomycetes</taxon>
        <taxon>Pleosporomycetidae</taxon>
        <taxon>Pleosporales</taxon>
        <taxon>Diademaceae</taxon>
        <taxon>Clathrospora</taxon>
    </lineage>
</organism>
<proteinExistence type="predicted"/>
<gene>
    <name evidence="2" type="ORF">EJ02DRAFT_454703</name>
</gene>
<keyword evidence="3" id="KW-1185">Reference proteome</keyword>
<name>A0A6A5STF9_9PLEO</name>
<keyword evidence="1" id="KW-0732">Signal</keyword>
<sequence>MYFAATTLTTALLTALTAAAPSTLNTRQSGGDYVSVGNKYSGGGCTPSSLIFADPIFGNGNACQALDRIGGGAPIVSYSTLSVNAGCSVTLYTAPNCGGTAFSAPVGQCVQGSSPFVSTFVKCT</sequence>
<protein>
    <submittedName>
        <fullName evidence="2">Uncharacterized protein</fullName>
    </submittedName>
</protein>